<gene>
    <name evidence="3" type="ORF">HGUI_01075</name>
</gene>
<dbReference type="InterPro" id="IPR007320">
    <property type="entry name" value="PDCD2_C"/>
</dbReference>
<evidence type="ECO:0000259" key="2">
    <source>
        <dbReference type="Pfam" id="PF04194"/>
    </source>
</evidence>
<dbReference type="OrthoDB" id="443682at2759"/>
<dbReference type="GO" id="GO:0005737">
    <property type="term" value="C:cytoplasm"/>
    <property type="evidence" value="ECO:0007669"/>
    <property type="project" value="InterPro"/>
</dbReference>
<dbReference type="Proteomes" id="UP000183365">
    <property type="component" value="Unassembled WGS sequence"/>
</dbReference>
<dbReference type="PANTHER" id="PTHR47524">
    <property type="entry name" value="20S RRNA ACCUMULATION PROTEIN 4"/>
    <property type="match status" value="1"/>
</dbReference>
<feature type="domain" description="Programmed cell death protein 2 C-terminal" evidence="2">
    <location>
        <begin position="288"/>
        <end position="408"/>
    </location>
</feature>
<keyword evidence="1" id="KW-0175">Coiled coil</keyword>
<dbReference type="GO" id="GO:0030490">
    <property type="term" value="P:maturation of SSU-rRNA"/>
    <property type="evidence" value="ECO:0007669"/>
    <property type="project" value="TreeGrafter"/>
</dbReference>
<organism evidence="3 4">
    <name type="scientific">Hanseniaspora guilliermondii</name>
    <dbReference type="NCBI Taxonomy" id="56406"/>
    <lineage>
        <taxon>Eukaryota</taxon>
        <taxon>Fungi</taxon>
        <taxon>Dikarya</taxon>
        <taxon>Ascomycota</taxon>
        <taxon>Saccharomycotina</taxon>
        <taxon>Saccharomycetes</taxon>
        <taxon>Saccharomycodales</taxon>
        <taxon>Saccharomycodaceae</taxon>
        <taxon>Hanseniaspora</taxon>
    </lineage>
</organism>
<dbReference type="PANTHER" id="PTHR47524:SF1">
    <property type="entry name" value="20S RRNA ACCUMULATION PROTEIN 4"/>
    <property type="match status" value="1"/>
</dbReference>
<sequence>MSDIESVITKNSELFSDNESQVITNSVSQIGLIDCKIKEDDVIEIEDIILGGDFLSESNIPEALLRCPLCQKIDSIRLILKIFNPTQKDSQYCLNSDDRWLYILQCASCLNKDGSIRCIRHIKYNDSFDLNDIETDVAKDVLNMNIQSNPFDLTNSSATNPFAAANPFASSNPFESKPAVTPSAQLENTKVNNEKMLENQKKQKHDLKKDLNVNLDKAYTPYFIYLEDEKFNPNVKKANEMKSSKINYDNIQIDDPSIDLKDIQKKSSDVKEQELDPMVNKLTTSLTDPQFNKFINIIEYNSDQILRLSPAPIFFKTDEFVKTYYQKKKNNHNIPKLKGSSSPRTFELQLMPYAISKLESNLEIDLKNRGMEWGTILVFTDSDNYVPSGKRGERGHEEFVEEFVHVQWDD</sequence>
<accession>A0A1L0B1M0</accession>
<dbReference type="VEuPathDB" id="FungiDB:HGUI_01075"/>
<evidence type="ECO:0000313" key="4">
    <source>
        <dbReference type="Proteomes" id="UP000183365"/>
    </source>
</evidence>
<dbReference type="AlphaFoldDB" id="A0A1L0B1M0"/>
<dbReference type="Pfam" id="PF04194">
    <property type="entry name" value="PDCD2_C"/>
    <property type="match status" value="1"/>
</dbReference>
<feature type="coiled-coil region" evidence="1">
    <location>
        <begin position="183"/>
        <end position="210"/>
    </location>
</feature>
<proteinExistence type="predicted"/>
<reference evidence="4" key="1">
    <citation type="submission" date="2016-11" db="EMBL/GenBank/DDBJ databases">
        <authorList>
            <person name="Guldener U."/>
        </authorList>
    </citation>
    <scope>NUCLEOTIDE SEQUENCE [LARGE SCALE GENOMIC DNA]</scope>
</reference>
<evidence type="ECO:0000256" key="1">
    <source>
        <dbReference type="SAM" id="Coils"/>
    </source>
</evidence>
<dbReference type="EMBL" id="FQNF01000013">
    <property type="protein sequence ID" value="SGZ38875.1"/>
    <property type="molecule type" value="Genomic_DNA"/>
</dbReference>
<name>A0A1L0B1M0_9ASCO</name>
<keyword evidence="4" id="KW-1185">Reference proteome</keyword>
<evidence type="ECO:0000313" key="3">
    <source>
        <dbReference type="EMBL" id="SGZ38875.1"/>
    </source>
</evidence>
<protein>
    <recommendedName>
        <fullName evidence="2">Programmed cell death protein 2 C-terminal domain-containing protein</fullName>
    </recommendedName>
</protein>